<sequence>MSGWLAPYRAVDLTDERGLLAGQMLAKLGMDVIQVEPPRGSHARQVAPFDEAGRSFYWSAFAAGKRGVTLDVEQPDGRELLLRLVDRADFLFETARPGRLAELGLSYDILRVRNPRLVHVSITPFGSDGPKRDYADAELILWAAGGPLVPNRDAEGQPLRISVPQAYLHGAADAAAGAMIAHFARLQSGRGQHVDISVQQSVTQATLASHLAAAVGHPDFSFTPAIRPANGPKALDLSGSGARTRRSKWIVRDGLVEMHLGLGPAAGDKANNFFAWMKEEGALPAALHDWDWVKAPQRIMAGEASEDDLDLARAAVAEFLAHRSKADLLAEALKRRVLLAPINDIGDLLASEQLAARGFFVAVEEDGRPRTLPGAFAFGAADMFAPPRGAPTLGQDNESVFGELLGVEGATLAGLRQRGVI</sequence>
<dbReference type="InterPro" id="IPR003673">
    <property type="entry name" value="CoA-Trfase_fam_III"/>
</dbReference>
<comment type="caution">
    <text evidence="2">The sequence shown here is derived from an EMBL/GenBank/DDBJ whole genome shotgun (WGS) entry which is preliminary data.</text>
</comment>
<organism evidence="2 3">
    <name type="scientific">Chelatococcus reniformis</name>
    <dbReference type="NCBI Taxonomy" id="1494448"/>
    <lineage>
        <taxon>Bacteria</taxon>
        <taxon>Pseudomonadati</taxon>
        <taxon>Pseudomonadota</taxon>
        <taxon>Alphaproteobacteria</taxon>
        <taxon>Hyphomicrobiales</taxon>
        <taxon>Chelatococcaceae</taxon>
        <taxon>Chelatococcus</taxon>
    </lineage>
</organism>
<keyword evidence="1 2" id="KW-0808">Transferase</keyword>
<reference evidence="2" key="2">
    <citation type="submission" date="2020-09" db="EMBL/GenBank/DDBJ databases">
        <authorList>
            <person name="Sun Q."/>
            <person name="Zhou Y."/>
        </authorList>
    </citation>
    <scope>NUCLEOTIDE SEQUENCE</scope>
    <source>
        <strain evidence="2">CGMCC 1.12919</strain>
    </source>
</reference>
<dbReference type="Gene3D" id="3.40.50.10540">
    <property type="entry name" value="Crotonobetainyl-coa:carnitine coa-transferase, domain 1"/>
    <property type="match status" value="1"/>
</dbReference>
<evidence type="ECO:0000313" key="3">
    <source>
        <dbReference type="Proteomes" id="UP000637002"/>
    </source>
</evidence>
<evidence type="ECO:0000256" key="1">
    <source>
        <dbReference type="ARBA" id="ARBA00022679"/>
    </source>
</evidence>
<protein>
    <submittedName>
        <fullName evidence="2">CoA transferase</fullName>
    </submittedName>
</protein>
<dbReference type="SUPFAM" id="SSF89796">
    <property type="entry name" value="CoA-transferase family III (CaiB/BaiF)"/>
    <property type="match status" value="1"/>
</dbReference>
<gene>
    <name evidence="2" type="ORF">GCM10010994_15610</name>
</gene>
<dbReference type="Pfam" id="PF02515">
    <property type="entry name" value="CoA_transf_3"/>
    <property type="match status" value="2"/>
</dbReference>
<reference evidence="2" key="1">
    <citation type="journal article" date="2014" name="Int. J. Syst. Evol. Microbiol.">
        <title>Complete genome sequence of Corynebacterium casei LMG S-19264T (=DSM 44701T), isolated from a smear-ripened cheese.</title>
        <authorList>
            <consortium name="US DOE Joint Genome Institute (JGI-PGF)"/>
            <person name="Walter F."/>
            <person name="Albersmeier A."/>
            <person name="Kalinowski J."/>
            <person name="Ruckert C."/>
        </authorList>
    </citation>
    <scope>NUCLEOTIDE SEQUENCE</scope>
    <source>
        <strain evidence="2">CGMCC 1.12919</strain>
    </source>
</reference>
<keyword evidence="3" id="KW-1185">Reference proteome</keyword>
<dbReference type="RefSeq" id="WP_188608552.1">
    <property type="nucleotide sequence ID" value="NZ_BMGG01000002.1"/>
</dbReference>
<dbReference type="InterPro" id="IPR050483">
    <property type="entry name" value="CoA-transferase_III_domain"/>
</dbReference>
<dbReference type="InterPro" id="IPR023606">
    <property type="entry name" value="CoA-Trfase_III_dom_1_sf"/>
</dbReference>
<dbReference type="AlphaFoldDB" id="A0A916XAL6"/>
<dbReference type="Proteomes" id="UP000637002">
    <property type="component" value="Unassembled WGS sequence"/>
</dbReference>
<dbReference type="PANTHER" id="PTHR48207:SF3">
    <property type="entry name" value="SUCCINATE--HYDROXYMETHYLGLUTARATE COA-TRANSFERASE"/>
    <property type="match status" value="1"/>
</dbReference>
<name>A0A916XAL6_9HYPH</name>
<dbReference type="GO" id="GO:0008410">
    <property type="term" value="F:CoA-transferase activity"/>
    <property type="evidence" value="ECO:0007669"/>
    <property type="project" value="TreeGrafter"/>
</dbReference>
<accession>A0A916XAL6</accession>
<dbReference type="PANTHER" id="PTHR48207">
    <property type="entry name" value="SUCCINATE--HYDROXYMETHYLGLUTARATE COA-TRANSFERASE"/>
    <property type="match status" value="1"/>
</dbReference>
<proteinExistence type="predicted"/>
<evidence type="ECO:0000313" key="2">
    <source>
        <dbReference type="EMBL" id="GGC57499.1"/>
    </source>
</evidence>
<dbReference type="EMBL" id="BMGG01000002">
    <property type="protein sequence ID" value="GGC57499.1"/>
    <property type="molecule type" value="Genomic_DNA"/>
</dbReference>